<evidence type="ECO:0000256" key="1">
    <source>
        <dbReference type="SAM" id="SignalP"/>
    </source>
</evidence>
<feature type="chain" id="PRO_5046116309" evidence="1">
    <location>
        <begin position="26"/>
        <end position="127"/>
    </location>
</feature>
<reference evidence="2 3" key="1">
    <citation type="journal article" date="2021" name="BMC Genomics">
        <title>Datura genome reveals duplications of psychoactive alkaloid biosynthetic genes and high mutation rate following tissue culture.</title>
        <authorList>
            <person name="Rajewski A."/>
            <person name="Carter-House D."/>
            <person name="Stajich J."/>
            <person name="Litt A."/>
        </authorList>
    </citation>
    <scope>NUCLEOTIDE SEQUENCE [LARGE SCALE GENOMIC DNA]</scope>
    <source>
        <strain evidence="2">AR-01</strain>
    </source>
</reference>
<evidence type="ECO:0000313" key="2">
    <source>
        <dbReference type="EMBL" id="MCD7470386.1"/>
    </source>
</evidence>
<keyword evidence="1" id="KW-0732">Signal</keyword>
<comment type="caution">
    <text evidence="2">The sequence shown here is derived from an EMBL/GenBank/DDBJ whole genome shotgun (WGS) entry which is preliminary data.</text>
</comment>
<sequence length="127" mass="14132">MKRYGAAGAIRFLMLLRVVVPRSIARVMPLELLNGIIQGNPFSHYSPVAFVCPVSIKNLDSIDVLMKVWGHNSLQPFLIPSIPIEKILDLSITHIEIAIDIEGQWANNGPVIPPEKELSTINLLDHM</sequence>
<dbReference type="EMBL" id="JACEIK010001557">
    <property type="protein sequence ID" value="MCD7470386.1"/>
    <property type="molecule type" value="Genomic_DNA"/>
</dbReference>
<accession>A0ABS8THT9</accession>
<proteinExistence type="predicted"/>
<organism evidence="2 3">
    <name type="scientific">Datura stramonium</name>
    <name type="common">Jimsonweed</name>
    <name type="synonym">Common thornapple</name>
    <dbReference type="NCBI Taxonomy" id="4076"/>
    <lineage>
        <taxon>Eukaryota</taxon>
        <taxon>Viridiplantae</taxon>
        <taxon>Streptophyta</taxon>
        <taxon>Embryophyta</taxon>
        <taxon>Tracheophyta</taxon>
        <taxon>Spermatophyta</taxon>
        <taxon>Magnoliopsida</taxon>
        <taxon>eudicotyledons</taxon>
        <taxon>Gunneridae</taxon>
        <taxon>Pentapetalae</taxon>
        <taxon>asterids</taxon>
        <taxon>lamiids</taxon>
        <taxon>Solanales</taxon>
        <taxon>Solanaceae</taxon>
        <taxon>Solanoideae</taxon>
        <taxon>Datureae</taxon>
        <taxon>Datura</taxon>
    </lineage>
</organism>
<feature type="signal peptide" evidence="1">
    <location>
        <begin position="1"/>
        <end position="25"/>
    </location>
</feature>
<name>A0ABS8THT9_DATST</name>
<keyword evidence="3" id="KW-1185">Reference proteome</keyword>
<evidence type="ECO:0000313" key="3">
    <source>
        <dbReference type="Proteomes" id="UP000823775"/>
    </source>
</evidence>
<protein>
    <submittedName>
        <fullName evidence="2">Uncharacterized protein</fullName>
    </submittedName>
</protein>
<gene>
    <name evidence="2" type="ORF">HAX54_010186</name>
</gene>
<dbReference type="Proteomes" id="UP000823775">
    <property type="component" value="Unassembled WGS sequence"/>
</dbReference>